<evidence type="ECO:0000313" key="2">
    <source>
        <dbReference type="EMBL" id="EQB47151.1"/>
    </source>
</evidence>
<dbReference type="EMBL" id="AMYD01003080">
    <property type="protein sequence ID" value="EQB47151.1"/>
    <property type="molecule type" value="Genomic_DNA"/>
</dbReference>
<protein>
    <submittedName>
        <fullName evidence="2">Uncharacterized protein</fullName>
    </submittedName>
</protein>
<dbReference type="AlphaFoldDB" id="T0L6H0"/>
<feature type="region of interest" description="Disordered" evidence="1">
    <location>
        <begin position="46"/>
        <end position="99"/>
    </location>
</feature>
<dbReference type="HOGENOM" id="CLU_2320205_0_0_1"/>
<name>T0L6H0_COLGC</name>
<accession>T0L6H0</accession>
<reference evidence="3" key="1">
    <citation type="journal article" date="2013" name="Mol. Plant Microbe Interact.">
        <title>Global aspects of pacC regulation of pathogenicity genes in Colletotrichum gloeosporioides as revealed by transcriptome analysis.</title>
        <authorList>
            <person name="Alkan N."/>
            <person name="Meng X."/>
            <person name="Friedlander G."/>
            <person name="Reuveni E."/>
            <person name="Sukno S."/>
            <person name="Sherman A."/>
            <person name="Thon M."/>
            <person name="Fluhr R."/>
            <person name="Prusky D."/>
        </authorList>
    </citation>
    <scope>NUCLEOTIDE SEQUENCE [LARGE SCALE GENOMIC DNA]</scope>
    <source>
        <strain evidence="3">Cg-14</strain>
    </source>
</reference>
<proteinExistence type="predicted"/>
<evidence type="ECO:0000256" key="1">
    <source>
        <dbReference type="SAM" id="MobiDB-lite"/>
    </source>
</evidence>
<organism evidence="2 3">
    <name type="scientific">Colletotrichum gloeosporioides (strain Cg-14)</name>
    <name type="common">Anthracnose fungus</name>
    <name type="synonym">Glomerella cingulata</name>
    <dbReference type="NCBI Taxonomy" id="1237896"/>
    <lineage>
        <taxon>Eukaryota</taxon>
        <taxon>Fungi</taxon>
        <taxon>Dikarya</taxon>
        <taxon>Ascomycota</taxon>
        <taxon>Pezizomycotina</taxon>
        <taxon>Sordariomycetes</taxon>
        <taxon>Hypocreomycetidae</taxon>
        <taxon>Glomerellales</taxon>
        <taxon>Glomerellaceae</taxon>
        <taxon>Colletotrichum</taxon>
        <taxon>Colletotrichum gloeosporioides species complex</taxon>
    </lineage>
</organism>
<gene>
    <name evidence="2" type="ORF">CGLO_13734</name>
</gene>
<feature type="compositionally biased region" description="Polar residues" evidence="1">
    <location>
        <begin position="51"/>
        <end position="99"/>
    </location>
</feature>
<sequence>MGVTLSREQVGSVGLLISSYIGIASNTYSFGFCRAFDPWYRTQGTKHNDAGSRSAQTTMDDSSTVHGITRQTRYSIQQSKADQEPQASWTLTLSPRESV</sequence>
<comment type="caution">
    <text evidence="2">The sequence shown here is derived from an EMBL/GenBank/DDBJ whole genome shotgun (WGS) entry which is preliminary data.</text>
</comment>
<evidence type="ECO:0000313" key="3">
    <source>
        <dbReference type="Proteomes" id="UP000015530"/>
    </source>
</evidence>
<dbReference type="Proteomes" id="UP000015530">
    <property type="component" value="Unassembled WGS sequence"/>
</dbReference>